<dbReference type="PANTHER" id="PTHR12333">
    <property type="entry name" value="COMM DOMAIN CONTAINING PROTEIN 10"/>
    <property type="match status" value="1"/>
</dbReference>
<gene>
    <name evidence="2" type="ORF">JM18_002266</name>
</gene>
<sequence>MKKMNLQSFAVLNDVKRDKLGQILSRVLEKMATNESETFTTAEKYQLKAMLAMEDTQIDEVVAVATQVFKDASIFGQIDRNLLTSSGVEDKVVHTMEKTWRKKGCSVAEQIATHHAIEMPPLELQSTDWRLHLHMGNNRLSGQSQPTAIFQLDVVDKSSSMNELKRVKRTLKVRTGHPF</sequence>
<evidence type="ECO:0000259" key="1">
    <source>
        <dbReference type="Pfam" id="PF07258"/>
    </source>
</evidence>
<evidence type="ECO:0000313" key="2">
    <source>
        <dbReference type="EMBL" id="KAG2530425.1"/>
    </source>
</evidence>
<evidence type="ECO:0000313" key="3">
    <source>
        <dbReference type="Proteomes" id="UP000792063"/>
    </source>
</evidence>
<reference evidence="2" key="1">
    <citation type="journal article" date="2015" name="Genom Data">
        <title>Genome sequences of six Phytophthora species associated with forests in New Zealand.</title>
        <authorList>
            <person name="Studholme D.J."/>
            <person name="McDougal R.L."/>
            <person name="Sambles C."/>
            <person name="Hansen E."/>
            <person name="Hardy G."/>
            <person name="Grant M."/>
            <person name="Ganley R.J."/>
            <person name="Williams N.M."/>
        </authorList>
    </citation>
    <scope>NUCLEOTIDE SEQUENCE</scope>
    <source>
        <strain evidence="2">NZFS 3630</strain>
    </source>
</reference>
<dbReference type="PANTHER" id="PTHR12333:SF0">
    <property type="entry name" value="COMM DOMAIN-CONTAINING PROTEIN 10"/>
    <property type="match status" value="1"/>
</dbReference>
<dbReference type="Pfam" id="PF07258">
    <property type="entry name" value="COMM_domain"/>
    <property type="match status" value="1"/>
</dbReference>
<name>A0A921VEL1_9STRA</name>
<accession>A0A921VEL1</accession>
<dbReference type="Proteomes" id="UP000792063">
    <property type="component" value="Unassembled WGS sequence"/>
</dbReference>
<dbReference type="AlphaFoldDB" id="A0A921VEL1"/>
<dbReference type="InterPro" id="IPR017920">
    <property type="entry name" value="COMM"/>
</dbReference>
<dbReference type="InterPro" id="IPR037361">
    <property type="entry name" value="COMMD10"/>
</dbReference>
<proteinExistence type="predicted"/>
<feature type="domain" description="COMM" evidence="1">
    <location>
        <begin position="123"/>
        <end position="163"/>
    </location>
</feature>
<protein>
    <recommendedName>
        <fullName evidence="1">COMM domain-containing protein</fullName>
    </recommendedName>
</protein>
<comment type="caution">
    <text evidence="2">The sequence shown here is derived from an EMBL/GenBank/DDBJ whole genome shotgun (WGS) entry which is preliminary data.</text>
</comment>
<reference evidence="2" key="2">
    <citation type="submission" date="2020-06" db="EMBL/GenBank/DDBJ databases">
        <authorList>
            <person name="Studholme D.J."/>
        </authorList>
    </citation>
    <scope>NUCLEOTIDE SEQUENCE</scope>
    <source>
        <strain evidence="2">NZFS 3630</strain>
    </source>
</reference>
<dbReference type="EMBL" id="JPWU03000031">
    <property type="protein sequence ID" value="KAG2530425.1"/>
    <property type="molecule type" value="Genomic_DNA"/>
</dbReference>
<organism evidence="2 3">
    <name type="scientific">Phytophthora kernoviae</name>
    <dbReference type="NCBI Taxonomy" id="325452"/>
    <lineage>
        <taxon>Eukaryota</taxon>
        <taxon>Sar</taxon>
        <taxon>Stramenopiles</taxon>
        <taxon>Oomycota</taxon>
        <taxon>Peronosporomycetes</taxon>
        <taxon>Peronosporales</taxon>
        <taxon>Peronosporaceae</taxon>
        <taxon>Phytophthora</taxon>
    </lineage>
</organism>